<reference evidence="3" key="1">
    <citation type="journal article" date="2016" name="Nat. Genet.">
        <title>A high-quality carrot genome assembly provides new insights into carotenoid accumulation and asterid genome evolution.</title>
        <authorList>
            <person name="Iorizzo M."/>
            <person name="Ellison S."/>
            <person name="Senalik D."/>
            <person name="Zeng P."/>
            <person name="Satapoomin P."/>
            <person name="Huang J."/>
            <person name="Bowman M."/>
            <person name="Iovene M."/>
            <person name="Sanseverino W."/>
            <person name="Cavagnaro P."/>
            <person name="Yildiz M."/>
            <person name="Macko-Podgorni A."/>
            <person name="Moranska E."/>
            <person name="Grzebelus E."/>
            <person name="Grzebelus D."/>
            <person name="Ashrafi H."/>
            <person name="Zheng Z."/>
            <person name="Cheng S."/>
            <person name="Spooner D."/>
            <person name="Van Deynze A."/>
            <person name="Simon P."/>
        </authorList>
    </citation>
    <scope>NUCLEOTIDE SEQUENCE</scope>
    <source>
        <tissue evidence="3">Leaf</tissue>
    </source>
</reference>
<feature type="region of interest" description="Disordered" evidence="1">
    <location>
        <begin position="62"/>
        <end position="172"/>
    </location>
</feature>
<feature type="signal peptide" evidence="2">
    <location>
        <begin position="1"/>
        <end position="24"/>
    </location>
</feature>
<feature type="compositionally biased region" description="Low complexity" evidence="1">
    <location>
        <begin position="76"/>
        <end position="85"/>
    </location>
</feature>
<evidence type="ECO:0000313" key="4">
    <source>
        <dbReference type="Proteomes" id="UP000077755"/>
    </source>
</evidence>
<evidence type="ECO:0000313" key="3">
    <source>
        <dbReference type="EMBL" id="WOH09966.1"/>
    </source>
</evidence>
<sequence>MKSIITIISTFFLFSLFTILGTQARILPAAGEIGTFEFNNINLNEEKEWMSMVAEQIINNLKKTPLSPPPPPPTSSPTSNTILTTDPLKPNKMSGYGTIAKSPPPPPYASPTKGHVSSTILKPWMRQGDLGKTPQSPPPSPNTSPAKDDSYIRSSGTIKEYRRSLKSPPPRDIWMASTFIADC</sequence>
<reference evidence="3" key="2">
    <citation type="submission" date="2022-03" db="EMBL/GenBank/DDBJ databases">
        <title>Draft title - Genomic analysis of global carrot germplasm unveils the trajectory of domestication and the origin of high carotenoid orange carrot.</title>
        <authorList>
            <person name="Iorizzo M."/>
            <person name="Ellison S."/>
            <person name="Senalik D."/>
            <person name="Macko-Podgorni A."/>
            <person name="Grzebelus D."/>
            <person name="Bostan H."/>
            <person name="Rolling W."/>
            <person name="Curaba J."/>
            <person name="Simon P."/>
        </authorList>
    </citation>
    <scope>NUCLEOTIDE SEQUENCE</scope>
    <source>
        <tissue evidence="3">Leaf</tissue>
    </source>
</reference>
<feature type="compositionally biased region" description="Pro residues" evidence="1">
    <location>
        <begin position="66"/>
        <end position="75"/>
    </location>
</feature>
<dbReference type="KEGG" id="dcr:108195445"/>
<keyword evidence="4" id="KW-1185">Reference proteome</keyword>
<feature type="chain" id="PRO_5043354788" evidence="2">
    <location>
        <begin position="25"/>
        <end position="183"/>
    </location>
</feature>
<evidence type="ECO:0000256" key="1">
    <source>
        <dbReference type="SAM" id="MobiDB-lite"/>
    </source>
</evidence>
<gene>
    <name evidence="3" type="ORF">DCAR_0729427</name>
</gene>
<keyword evidence="2" id="KW-0732">Signal</keyword>
<dbReference type="Gramene" id="KZM88467">
    <property type="protein sequence ID" value="KZM88467"/>
    <property type="gene ID" value="DCAR_025542"/>
</dbReference>
<evidence type="ECO:0000256" key="2">
    <source>
        <dbReference type="SAM" id="SignalP"/>
    </source>
</evidence>
<dbReference type="EMBL" id="CP093349">
    <property type="protein sequence ID" value="WOH09966.1"/>
    <property type="molecule type" value="Genomic_DNA"/>
</dbReference>
<protein>
    <submittedName>
        <fullName evidence="3">Uncharacterized protein</fullName>
    </submittedName>
</protein>
<dbReference type="Proteomes" id="UP000077755">
    <property type="component" value="Chromosome 7"/>
</dbReference>
<accession>A0A164U5S2</accession>
<proteinExistence type="predicted"/>
<name>A0A164U5S2_DAUCS</name>
<organism evidence="3 4">
    <name type="scientific">Daucus carota subsp. sativus</name>
    <name type="common">Carrot</name>
    <dbReference type="NCBI Taxonomy" id="79200"/>
    <lineage>
        <taxon>Eukaryota</taxon>
        <taxon>Viridiplantae</taxon>
        <taxon>Streptophyta</taxon>
        <taxon>Embryophyta</taxon>
        <taxon>Tracheophyta</taxon>
        <taxon>Spermatophyta</taxon>
        <taxon>Magnoliopsida</taxon>
        <taxon>eudicotyledons</taxon>
        <taxon>Gunneridae</taxon>
        <taxon>Pentapetalae</taxon>
        <taxon>asterids</taxon>
        <taxon>campanulids</taxon>
        <taxon>Apiales</taxon>
        <taxon>Apiaceae</taxon>
        <taxon>Apioideae</taxon>
        <taxon>Scandiceae</taxon>
        <taxon>Daucinae</taxon>
        <taxon>Daucus</taxon>
        <taxon>Daucus sect. Daucus</taxon>
    </lineage>
</organism>
<dbReference type="AlphaFoldDB" id="A0A164U5S2"/>